<evidence type="ECO:0000259" key="1">
    <source>
        <dbReference type="Pfam" id="PF01272"/>
    </source>
</evidence>
<evidence type="ECO:0000313" key="3">
    <source>
        <dbReference type="Proteomes" id="UP000319671"/>
    </source>
</evidence>
<dbReference type="PANTHER" id="PTHR30437:SF6">
    <property type="entry name" value="TRANSCRIPTION ELONGATION FACTOR GREB"/>
    <property type="match status" value="1"/>
</dbReference>
<accession>A0A561DCD2</accession>
<dbReference type="Pfam" id="PF01272">
    <property type="entry name" value="GreA_GreB"/>
    <property type="match status" value="1"/>
</dbReference>
<dbReference type="Proteomes" id="UP000319671">
    <property type="component" value="Unassembled WGS sequence"/>
</dbReference>
<dbReference type="InterPro" id="IPR036953">
    <property type="entry name" value="GreA/GreB_C_sf"/>
</dbReference>
<dbReference type="GO" id="GO:0003746">
    <property type="term" value="F:translation elongation factor activity"/>
    <property type="evidence" value="ECO:0007669"/>
    <property type="project" value="UniProtKB-KW"/>
</dbReference>
<dbReference type="AlphaFoldDB" id="A0A561DCD2"/>
<dbReference type="GO" id="GO:0032784">
    <property type="term" value="P:regulation of DNA-templated transcription elongation"/>
    <property type="evidence" value="ECO:0007669"/>
    <property type="project" value="InterPro"/>
</dbReference>
<dbReference type="GO" id="GO:0006354">
    <property type="term" value="P:DNA-templated transcription elongation"/>
    <property type="evidence" value="ECO:0007669"/>
    <property type="project" value="TreeGrafter"/>
</dbReference>
<keyword evidence="2" id="KW-0648">Protein biosynthesis</keyword>
<evidence type="ECO:0000313" key="2">
    <source>
        <dbReference type="EMBL" id="TWE01062.1"/>
    </source>
</evidence>
<dbReference type="SUPFAM" id="SSF54534">
    <property type="entry name" value="FKBP-like"/>
    <property type="match status" value="1"/>
</dbReference>
<feature type="domain" description="Transcription elongation factor GreA/GreB C-terminal" evidence="1">
    <location>
        <begin position="69"/>
        <end position="141"/>
    </location>
</feature>
<dbReference type="GO" id="GO:0070063">
    <property type="term" value="F:RNA polymerase binding"/>
    <property type="evidence" value="ECO:0007669"/>
    <property type="project" value="InterPro"/>
</dbReference>
<protein>
    <submittedName>
        <fullName evidence="2">Transcription elongation factor GreA</fullName>
    </submittedName>
</protein>
<dbReference type="GO" id="GO:0003677">
    <property type="term" value="F:DNA binding"/>
    <property type="evidence" value="ECO:0007669"/>
    <property type="project" value="InterPro"/>
</dbReference>
<organism evidence="2 3">
    <name type="scientific">Neobacillus bataviensis</name>
    <dbReference type="NCBI Taxonomy" id="220685"/>
    <lineage>
        <taxon>Bacteria</taxon>
        <taxon>Bacillati</taxon>
        <taxon>Bacillota</taxon>
        <taxon>Bacilli</taxon>
        <taxon>Bacillales</taxon>
        <taxon>Bacillaceae</taxon>
        <taxon>Neobacillus</taxon>
    </lineage>
</organism>
<proteinExistence type="predicted"/>
<dbReference type="EMBL" id="VIVN01000006">
    <property type="protein sequence ID" value="TWE01062.1"/>
    <property type="molecule type" value="Genomic_DNA"/>
</dbReference>
<gene>
    <name evidence="2" type="ORF">FB550_106114</name>
</gene>
<keyword evidence="3" id="KW-1185">Reference proteome</keyword>
<dbReference type="RefSeq" id="WP_144565622.1">
    <property type="nucleotide sequence ID" value="NZ_VIVN01000006.1"/>
</dbReference>
<reference evidence="2 3" key="1">
    <citation type="submission" date="2019-06" db="EMBL/GenBank/DDBJ databases">
        <title>Sorghum-associated microbial communities from plants grown in Nebraska, USA.</title>
        <authorList>
            <person name="Schachtman D."/>
        </authorList>
    </citation>
    <scope>NUCLEOTIDE SEQUENCE [LARGE SCALE GENOMIC DNA]</scope>
    <source>
        <strain evidence="2 3">2482</strain>
    </source>
</reference>
<keyword evidence="2" id="KW-0251">Elongation factor</keyword>
<dbReference type="InterPro" id="IPR023459">
    <property type="entry name" value="Tscrpt_elong_fac_GreA/B_fam"/>
</dbReference>
<dbReference type="PANTHER" id="PTHR30437">
    <property type="entry name" value="TRANSCRIPTION ELONGATION FACTOR GREA"/>
    <property type="match status" value="1"/>
</dbReference>
<dbReference type="InterPro" id="IPR001437">
    <property type="entry name" value="Tscrpt_elong_fac_GreA/B_C"/>
</dbReference>
<comment type="caution">
    <text evidence="2">The sequence shown here is derived from an EMBL/GenBank/DDBJ whole genome shotgun (WGS) entry which is preliminary data.</text>
</comment>
<name>A0A561DCD2_9BACI</name>
<sequence>MNHSVYLSKEYFVQQLVYIDENIKELINLYLSSTPIHDRLKHFFNIYLLEVEELLRSNKHKSSITFFPKVYIGTKVTVWYDEEHETEDYVICFPEQIDPDGGYISFLSPVGRQLLLKEIGESLSLKVPTGEISVTIKDISYVGHLLDAGKQTKEA</sequence>
<dbReference type="Gene3D" id="3.10.50.30">
    <property type="entry name" value="Transcription elongation factor, GreA/GreB, C-terminal domain"/>
    <property type="match status" value="1"/>
</dbReference>